<feature type="repeat" description="TPR" evidence="1">
    <location>
        <begin position="69"/>
        <end position="102"/>
    </location>
</feature>
<dbReference type="Gene3D" id="1.25.40.10">
    <property type="entry name" value="Tetratricopeptide repeat domain"/>
    <property type="match status" value="1"/>
</dbReference>
<dbReference type="SMART" id="SM00028">
    <property type="entry name" value="TPR"/>
    <property type="match status" value="2"/>
</dbReference>
<evidence type="ECO:0000313" key="2">
    <source>
        <dbReference type="EMBL" id="MBG9387453.1"/>
    </source>
</evidence>
<dbReference type="SUPFAM" id="SSF48452">
    <property type="entry name" value="TPR-like"/>
    <property type="match status" value="1"/>
</dbReference>
<sequence>MPMLRRGFVALGLAVAAWGPRAAPSGDGDDEALLADADYTAARAALQAGDAAAAVPRLQQALKRFPDSADVHNELGFAHRKLRQFDKAFEHYRRALQIEPRHRGAHEYIGEAYLMVGDLPAAERHLAALRSICLLSCEEQRDLEKAIAEYRVRGTQR</sequence>
<keyword evidence="1" id="KW-0802">TPR repeat</keyword>
<dbReference type="PROSITE" id="PS50293">
    <property type="entry name" value="TPR_REGION"/>
    <property type="match status" value="1"/>
</dbReference>
<proteinExistence type="predicted"/>
<dbReference type="AlphaFoldDB" id="A0A931MFP8"/>
<name>A0A931MFP8_9BURK</name>
<protein>
    <submittedName>
        <fullName evidence="2">Tetratricopeptide repeat protein</fullName>
    </submittedName>
</protein>
<dbReference type="PROSITE" id="PS50005">
    <property type="entry name" value="TPR"/>
    <property type="match status" value="1"/>
</dbReference>
<organism evidence="2 3">
    <name type="scientific">Caenimonas aquaedulcis</name>
    <dbReference type="NCBI Taxonomy" id="2793270"/>
    <lineage>
        <taxon>Bacteria</taxon>
        <taxon>Pseudomonadati</taxon>
        <taxon>Pseudomonadota</taxon>
        <taxon>Betaproteobacteria</taxon>
        <taxon>Burkholderiales</taxon>
        <taxon>Comamonadaceae</taxon>
        <taxon>Caenimonas</taxon>
    </lineage>
</organism>
<accession>A0A931MFP8</accession>
<gene>
    <name evidence="2" type="ORF">I5803_05435</name>
</gene>
<reference evidence="2" key="1">
    <citation type="submission" date="2020-11" db="EMBL/GenBank/DDBJ databases">
        <title>Bacterial whole genome sequence for Caenimonas sp. DR4.4.</title>
        <authorList>
            <person name="Le V."/>
            <person name="Ko S.-R."/>
            <person name="Ahn C.-Y."/>
            <person name="Oh H.-M."/>
        </authorList>
    </citation>
    <scope>NUCLEOTIDE SEQUENCE</scope>
    <source>
        <strain evidence="2">DR4.4</strain>
    </source>
</reference>
<dbReference type="Pfam" id="PF13432">
    <property type="entry name" value="TPR_16"/>
    <property type="match status" value="1"/>
</dbReference>
<evidence type="ECO:0000313" key="3">
    <source>
        <dbReference type="Proteomes" id="UP000651050"/>
    </source>
</evidence>
<keyword evidence="3" id="KW-1185">Reference proteome</keyword>
<dbReference type="InterPro" id="IPR019734">
    <property type="entry name" value="TPR_rpt"/>
</dbReference>
<dbReference type="Proteomes" id="UP000651050">
    <property type="component" value="Unassembled WGS sequence"/>
</dbReference>
<dbReference type="EMBL" id="JADWYS010000001">
    <property type="protein sequence ID" value="MBG9387453.1"/>
    <property type="molecule type" value="Genomic_DNA"/>
</dbReference>
<comment type="caution">
    <text evidence="2">The sequence shown here is derived from an EMBL/GenBank/DDBJ whole genome shotgun (WGS) entry which is preliminary data.</text>
</comment>
<dbReference type="InterPro" id="IPR011990">
    <property type="entry name" value="TPR-like_helical_dom_sf"/>
</dbReference>
<evidence type="ECO:0000256" key="1">
    <source>
        <dbReference type="PROSITE-ProRule" id="PRU00339"/>
    </source>
</evidence>